<evidence type="ECO:0000256" key="5">
    <source>
        <dbReference type="ARBA" id="ARBA00022807"/>
    </source>
</evidence>
<dbReference type="SUPFAM" id="SSF54001">
    <property type="entry name" value="Cysteine proteinases"/>
    <property type="match status" value="1"/>
</dbReference>
<evidence type="ECO:0000256" key="9">
    <source>
        <dbReference type="SAM" id="MobiDB-lite"/>
    </source>
</evidence>
<comment type="caution">
    <text evidence="6">Lacks conserved residue(s) required for the propagation of feature annotation.</text>
</comment>
<feature type="region of interest" description="Disordered" evidence="9">
    <location>
        <begin position="1"/>
        <end position="27"/>
    </location>
</feature>
<dbReference type="EMBL" id="KB707216">
    <property type="protein sequence ID" value="EMR63470.1"/>
    <property type="molecule type" value="Genomic_DNA"/>
</dbReference>
<organism evidence="11 12">
    <name type="scientific">Eutypa lata (strain UCR-EL1)</name>
    <name type="common">Grapevine dieback disease fungus</name>
    <name type="synonym">Eutypa armeniacae</name>
    <dbReference type="NCBI Taxonomy" id="1287681"/>
    <lineage>
        <taxon>Eukaryota</taxon>
        <taxon>Fungi</taxon>
        <taxon>Dikarya</taxon>
        <taxon>Ascomycota</taxon>
        <taxon>Pezizomycotina</taxon>
        <taxon>Sordariomycetes</taxon>
        <taxon>Xylariomycetidae</taxon>
        <taxon>Xylariales</taxon>
        <taxon>Diatrypaceae</taxon>
        <taxon>Eutypa</taxon>
    </lineage>
</organism>
<dbReference type="GO" id="GO:0006511">
    <property type="term" value="P:ubiquitin-dependent protein catabolic process"/>
    <property type="evidence" value="ECO:0007669"/>
    <property type="project" value="UniProtKB-UniRule"/>
</dbReference>
<proteinExistence type="inferred from homology"/>
<dbReference type="KEGG" id="ela:UCREL1_9567"/>
<dbReference type="EC" id="3.4.19.12" evidence="8"/>
<evidence type="ECO:0000256" key="2">
    <source>
        <dbReference type="ARBA" id="ARBA00022670"/>
    </source>
</evidence>
<feature type="region of interest" description="Disordered" evidence="9">
    <location>
        <begin position="235"/>
        <end position="259"/>
    </location>
</feature>
<evidence type="ECO:0000313" key="12">
    <source>
        <dbReference type="Proteomes" id="UP000012174"/>
    </source>
</evidence>
<dbReference type="GO" id="GO:0004843">
    <property type="term" value="F:cysteine-type deubiquitinase activity"/>
    <property type="evidence" value="ECO:0007669"/>
    <property type="project" value="UniProtKB-EC"/>
</dbReference>
<reference evidence="12" key="1">
    <citation type="journal article" date="2013" name="Genome Announc.">
        <title>Draft genome sequence of the grapevine dieback fungus Eutypa lata UCR-EL1.</title>
        <authorList>
            <person name="Blanco-Ulate B."/>
            <person name="Rolshausen P.E."/>
            <person name="Cantu D."/>
        </authorList>
    </citation>
    <scope>NUCLEOTIDE SEQUENCE [LARGE SCALE GENOMIC DNA]</scope>
    <source>
        <strain evidence="12">UCR-EL1</strain>
    </source>
</reference>
<dbReference type="Proteomes" id="UP000012174">
    <property type="component" value="Unassembled WGS sequence"/>
</dbReference>
<dbReference type="OrthoDB" id="1924260at2759"/>
<protein>
    <recommendedName>
        <fullName evidence="8">Ubiquitin carboxyl-terminal hydrolase</fullName>
        <ecNumber evidence="8">3.4.19.12</ecNumber>
    </recommendedName>
</protein>
<keyword evidence="4 8" id="KW-0378">Hydrolase</keyword>
<accession>M7T9Y6</accession>
<dbReference type="PROSITE" id="PS52048">
    <property type="entry name" value="UCH_DOMAIN"/>
    <property type="match status" value="1"/>
</dbReference>
<evidence type="ECO:0000256" key="6">
    <source>
        <dbReference type="PROSITE-ProRule" id="PRU01393"/>
    </source>
</evidence>
<comment type="catalytic activity">
    <reaction evidence="1 8">
        <text>Thiol-dependent hydrolysis of ester, thioester, amide, peptide and isopeptide bonds formed by the C-terminal Gly of ubiquitin (a 76-residue protein attached to proteins as an intracellular targeting signal).</text>
        <dbReference type="EC" id="3.4.19.12"/>
    </reaction>
</comment>
<comment type="similarity">
    <text evidence="6 8">Belongs to the peptidase C12 family.</text>
</comment>
<evidence type="ECO:0000256" key="4">
    <source>
        <dbReference type="ARBA" id="ARBA00022801"/>
    </source>
</evidence>
<dbReference type="Pfam" id="PF01088">
    <property type="entry name" value="Peptidase_C12"/>
    <property type="match status" value="2"/>
</dbReference>
<keyword evidence="5 8" id="KW-0788">Thiol protease</keyword>
<sequence>MASPEAVDTPSVSPISDGVMFPTTRRSSRVKKTISRYEGENDYAVPARQPLPVARKDRPKRKAAVAAAESIVPDDALPLLKELLAEMTPDERKEYRGWVELESEPAFFNAMLQDLGAKDFKVQEVFGLDEMTLGALSKPVHGLIFLYQYSEGDELTNACATVALMNIIMNAEGMTFGSELKKFKNSTKAMAPPHRGHMLDINDFIRAIHNSVARRNDLASEDLLLDNKWEVVEKRKEQREQRQKKTKKPTQKKSTTSRKKVEIETAFHYIAYVPVNGQVWELDGLETQPLCVGPYEDSWLETASPAIQNRMINEALSYNLLAVCQSPLTTISQSMATNLASARALETLIQGSRSPTTTTAAAAAPDPLPETHLAQFGLTPEAIAATPVPPELIAADVEAARKRAQDLRMERDALEAEHAAEVATVDEAVSMIRGRQLDYTPAIHEWVSILAEKGALRELIAEIEADAAAAEGGC</sequence>
<dbReference type="OMA" id="GYHFIAY"/>
<dbReference type="GO" id="GO:0005737">
    <property type="term" value="C:cytoplasm"/>
    <property type="evidence" value="ECO:0007669"/>
    <property type="project" value="TreeGrafter"/>
</dbReference>
<dbReference type="GO" id="GO:0016579">
    <property type="term" value="P:protein deubiquitination"/>
    <property type="evidence" value="ECO:0007669"/>
    <property type="project" value="TreeGrafter"/>
</dbReference>
<keyword evidence="12" id="KW-1185">Reference proteome</keyword>
<evidence type="ECO:0000256" key="3">
    <source>
        <dbReference type="ARBA" id="ARBA00022786"/>
    </source>
</evidence>
<feature type="domain" description="UCH catalytic" evidence="10">
    <location>
        <begin position="97"/>
        <end position="325"/>
    </location>
</feature>
<dbReference type="PANTHER" id="PTHR10589">
    <property type="entry name" value="UBIQUITIN CARBOXYL-TERMINAL HYDROLASE"/>
    <property type="match status" value="1"/>
</dbReference>
<keyword evidence="2 8" id="KW-0645">Protease</keyword>
<gene>
    <name evidence="11" type="ORF">UCREL1_9567</name>
</gene>
<dbReference type="PROSITE" id="PS52049">
    <property type="entry name" value="ULD"/>
    <property type="match status" value="1"/>
</dbReference>
<dbReference type="PANTHER" id="PTHR10589:SF29">
    <property type="entry name" value="UBIQUITIN CARBOXYL-TERMINAL HYDROLASE"/>
    <property type="match status" value="1"/>
</dbReference>
<dbReference type="InterPro" id="IPR001578">
    <property type="entry name" value="Peptidase_C12_UCH"/>
</dbReference>
<dbReference type="PRINTS" id="PR00707">
    <property type="entry name" value="UBCTHYDRLASE"/>
</dbReference>
<evidence type="ECO:0000256" key="1">
    <source>
        <dbReference type="ARBA" id="ARBA00000707"/>
    </source>
</evidence>
<evidence type="ECO:0000259" key="10">
    <source>
        <dbReference type="PROSITE" id="PS52048"/>
    </source>
</evidence>
<name>M7T9Y6_EUTLA</name>
<keyword evidence="3 7" id="KW-0833">Ubl conjugation pathway</keyword>
<dbReference type="InterPro" id="IPR038765">
    <property type="entry name" value="Papain-like_cys_pep_sf"/>
</dbReference>
<dbReference type="InterPro" id="IPR036959">
    <property type="entry name" value="Peptidase_C12_UCH_sf"/>
</dbReference>
<dbReference type="Gene3D" id="3.40.532.10">
    <property type="entry name" value="Peptidase C12, ubiquitin carboxyl-terminal hydrolase"/>
    <property type="match status" value="1"/>
</dbReference>
<dbReference type="AlphaFoldDB" id="M7T9Y6"/>
<evidence type="ECO:0000256" key="8">
    <source>
        <dbReference type="RuleBase" id="RU361215"/>
    </source>
</evidence>
<feature type="compositionally biased region" description="Basic residues" evidence="9">
    <location>
        <begin position="244"/>
        <end position="258"/>
    </location>
</feature>
<dbReference type="HOGENOM" id="CLU_018316_3_1_1"/>
<dbReference type="eggNOG" id="KOG2778">
    <property type="taxonomic scope" value="Eukaryota"/>
</dbReference>
<evidence type="ECO:0000313" key="11">
    <source>
        <dbReference type="EMBL" id="EMR63470.1"/>
    </source>
</evidence>
<dbReference type="STRING" id="1287681.M7T9Y6"/>
<evidence type="ECO:0000256" key="7">
    <source>
        <dbReference type="PROSITE-ProRule" id="PRU01394"/>
    </source>
</evidence>